<dbReference type="Pfam" id="PF12840">
    <property type="entry name" value="HTH_20"/>
    <property type="match status" value="1"/>
</dbReference>
<dbReference type="GO" id="GO:0003677">
    <property type="term" value="F:DNA binding"/>
    <property type="evidence" value="ECO:0007669"/>
    <property type="project" value="UniProtKB-KW"/>
</dbReference>
<dbReference type="InterPro" id="IPR036388">
    <property type="entry name" value="WH-like_DNA-bd_sf"/>
</dbReference>
<evidence type="ECO:0000256" key="1">
    <source>
        <dbReference type="ARBA" id="ARBA00023125"/>
    </source>
</evidence>
<accession>A0AB94IKR3</accession>
<protein>
    <recommendedName>
        <fullName evidence="2">HTH arsR-type domain-containing protein</fullName>
    </recommendedName>
</protein>
<dbReference type="InterPro" id="IPR011991">
    <property type="entry name" value="ArsR-like_HTH"/>
</dbReference>
<dbReference type="EMBL" id="ALAN01000092">
    <property type="protein sequence ID" value="ETI67597.1"/>
    <property type="molecule type" value="Genomic_DNA"/>
</dbReference>
<proteinExistence type="predicted"/>
<evidence type="ECO:0000313" key="4">
    <source>
        <dbReference type="Proteomes" id="UP000018877"/>
    </source>
</evidence>
<gene>
    <name evidence="3" type="ORF">BAVI_17247</name>
</gene>
<comment type="caution">
    <text evidence="3">The sequence shown here is derived from an EMBL/GenBank/DDBJ whole genome shotgun (WGS) entry which is preliminary data.</text>
</comment>
<name>A0AB94IKR3_9BACI</name>
<feature type="domain" description="HTH arsR-type" evidence="2">
    <location>
        <begin position="8"/>
        <end position="92"/>
    </location>
</feature>
<evidence type="ECO:0000313" key="3">
    <source>
        <dbReference type="EMBL" id="ETI67597.1"/>
    </source>
</evidence>
<dbReference type="RefSeq" id="WP_024029628.1">
    <property type="nucleotide sequence ID" value="NZ_ALAN01000092.1"/>
</dbReference>
<dbReference type="SMART" id="SM00418">
    <property type="entry name" value="HTH_ARSR"/>
    <property type="match status" value="1"/>
</dbReference>
<organism evidence="3 4">
    <name type="scientific">Neobacillus vireti LMG 21834</name>
    <dbReference type="NCBI Taxonomy" id="1131730"/>
    <lineage>
        <taxon>Bacteria</taxon>
        <taxon>Bacillati</taxon>
        <taxon>Bacillota</taxon>
        <taxon>Bacilli</taxon>
        <taxon>Bacillales</taxon>
        <taxon>Bacillaceae</taxon>
        <taxon>Neobacillus</taxon>
    </lineage>
</organism>
<keyword evidence="1" id="KW-0238">DNA-binding</keyword>
<dbReference type="GO" id="GO:0003700">
    <property type="term" value="F:DNA-binding transcription factor activity"/>
    <property type="evidence" value="ECO:0007669"/>
    <property type="project" value="InterPro"/>
</dbReference>
<dbReference type="InterPro" id="IPR001845">
    <property type="entry name" value="HTH_ArsR_DNA-bd_dom"/>
</dbReference>
<keyword evidence="4" id="KW-1185">Reference proteome</keyword>
<dbReference type="CDD" id="cd00090">
    <property type="entry name" value="HTH_ARSR"/>
    <property type="match status" value="1"/>
</dbReference>
<sequence length="199" mass="23112">MKKIDDIEIAKMMLDVRKRGILDIAKEPVTVGQIADELNEKPSRLYYHVKKLEEAGLLELVETRQQGNLIEKYYKRTHAAGHSFEFDEALLKEHHGTVMEEIMNLLQPGLKLLQSELKKGKPDFDKQVNLMISLPTLTGREWETSHERMMRSIHEQPNQVESIEESSLPNLTEEQLNQKSKYAYIMLSYRVDDTDADED</sequence>
<dbReference type="Proteomes" id="UP000018877">
    <property type="component" value="Unassembled WGS sequence"/>
</dbReference>
<dbReference type="Gene3D" id="1.10.10.10">
    <property type="entry name" value="Winged helix-like DNA-binding domain superfamily/Winged helix DNA-binding domain"/>
    <property type="match status" value="1"/>
</dbReference>
<dbReference type="InterPro" id="IPR036390">
    <property type="entry name" value="WH_DNA-bd_sf"/>
</dbReference>
<reference evidence="3 4" key="1">
    <citation type="journal article" date="2014" name="Environ. Microbiol.">
        <title>The nitrate-ammonifying and nosZ-carrying bacterium Bacillus vireti is a potent source and sink for nitric and nitrous oxide under high nitrate conditions.</title>
        <authorList>
            <person name="Mania D."/>
            <person name="Heylen K."/>
            <person name="van Spanning R.J."/>
            <person name="Frostegard A."/>
        </authorList>
    </citation>
    <scope>NUCLEOTIDE SEQUENCE [LARGE SCALE GENOMIC DNA]</scope>
    <source>
        <strain evidence="3 4">LMG 21834</strain>
    </source>
</reference>
<dbReference type="AlphaFoldDB" id="A0AB94IKR3"/>
<evidence type="ECO:0000259" key="2">
    <source>
        <dbReference type="SMART" id="SM00418"/>
    </source>
</evidence>
<dbReference type="SUPFAM" id="SSF46785">
    <property type="entry name" value="Winged helix' DNA-binding domain"/>
    <property type="match status" value="1"/>
</dbReference>